<feature type="domain" description="eRF1" evidence="2">
    <location>
        <begin position="145"/>
        <end position="281"/>
    </location>
</feature>
<dbReference type="Pfam" id="PF03464">
    <property type="entry name" value="eRF1_2"/>
    <property type="match status" value="1"/>
</dbReference>
<dbReference type="GO" id="GO:0003747">
    <property type="term" value="F:translation release factor activity"/>
    <property type="evidence" value="ECO:0007669"/>
    <property type="project" value="InterPro"/>
</dbReference>
<dbReference type="PANTHER" id="PTHR10113">
    <property type="entry name" value="PEPTIDE CHAIN RELEASE FACTOR SUBUNIT 1"/>
    <property type="match status" value="1"/>
</dbReference>
<dbReference type="AlphaFoldDB" id="A0A6J0MTZ2"/>
<evidence type="ECO:0000259" key="2">
    <source>
        <dbReference type="Pfam" id="PF03465"/>
    </source>
</evidence>
<reference evidence="3" key="1">
    <citation type="journal article" date="2019" name="Database">
        <title>The radish genome database (RadishGD): an integrated information resource for radish genomics.</title>
        <authorList>
            <person name="Yu H.J."/>
            <person name="Baek S."/>
            <person name="Lee Y.J."/>
            <person name="Cho A."/>
            <person name="Mun J.H."/>
        </authorList>
    </citation>
    <scope>NUCLEOTIDE SEQUENCE [LARGE SCALE GENOMIC DNA]</scope>
    <source>
        <strain evidence="3">cv. WK10039</strain>
    </source>
</reference>
<dbReference type="Proteomes" id="UP000504610">
    <property type="component" value="Chromosome 3"/>
</dbReference>
<dbReference type="Gene3D" id="3.30.1330.30">
    <property type="match status" value="1"/>
</dbReference>
<protein>
    <submittedName>
        <fullName evidence="4">Eukaryotic peptide chain release factor subunit 1-1</fullName>
    </submittedName>
</protein>
<evidence type="ECO:0000313" key="4">
    <source>
        <dbReference type="RefSeq" id="XP_018475026.1"/>
    </source>
</evidence>
<feature type="domain" description="eRF1" evidence="1">
    <location>
        <begin position="9"/>
        <end position="140"/>
    </location>
</feature>
<name>A0A6J0MTZ2_RAPSA</name>
<reference evidence="4" key="2">
    <citation type="submission" date="2025-08" db="UniProtKB">
        <authorList>
            <consortium name="RefSeq"/>
        </authorList>
    </citation>
    <scope>IDENTIFICATION</scope>
    <source>
        <tissue evidence="4">Leaf</tissue>
    </source>
</reference>
<dbReference type="InterPro" id="IPR005142">
    <property type="entry name" value="eRF1_3"/>
</dbReference>
<dbReference type="InterPro" id="IPR005141">
    <property type="entry name" value="eRF1_2"/>
</dbReference>
<organism evidence="3 4">
    <name type="scientific">Raphanus sativus</name>
    <name type="common">Radish</name>
    <name type="synonym">Raphanus raphanistrum var. sativus</name>
    <dbReference type="NCBI Taxonomy" id="3726"/>
    <lineage>
        <taxon>Eukaryota</taxon>
        <taxon>Viridiplantae</taxon>
        <taxon>Streptophyta</taxon>
        <taxon>Embryophyta</taxon>
        <taxon>Tracheophyta</taxon>
        <taxon>Spermatophyta</taxon>
        <taxon>Magnoliopsida</taxon>
        <taxon>eudicotyledons</taxon>
        <taxon>Gunneridae</taxon>
        <taxon>Pentapetalae</taxon>
        <taxon>rosids</taxon>
        <taxon>malvids</taxon>
        <taxon>Brassicales</taxon>
        <taxon>Brassicaceae</taxon>
        <taxon>Brassiceae</taxon>
        <taxon>Raphanus</taxon>
    </lineage>
</organism>
<dbReference type="InterPro" id="IPR004403">
    <property type="entry name" value="Peptide_chain-rel_eRF1/aRF1"/>
</dbReference>
<dbReference type="KEGG" id="rsz:108846300"/>
<keyword evidence="3" id="KW-1185">Reference proteome</keyword>
<dbReference type="SUPFAM" id="SSF53137">
    <property type="entry name" value="Translational machinery components"/>
    <property type="match status" value="1"/>
</dbReference>
<dbReference type="Gene3D" id="3.30.420.60">
    <property type="entry name" value="eRF1 domain 2"/>
    <property type="match status" value="1"/>
</dbReference>
<gene>
    <name evidence="4" type="primary">LOC108846300</name>
</gene>
<dbReference type="FunFam" id="3.30.1330.30:FF:000032">
    <property type="entry name" value="Eukaryotic peptide chain release factor subunit 1"/>
    <property type="match status" value="1"/>
</dbReference>
<evidence type="ECO:0000313" key="3">
    <source>
        <dbReference type="Proteomes" id="UP000504610"/>
    </source>
</evidence>
<sequence>MGDTAEGVFGFIVIDRHGALFGTLSRTTREVLHKFSVDLPGKHARGGVSALQFAKIRKERCDLYIRKAAELVTQYYINPLTGQPNVAGLILAGSADLKTELRQSHMFDPRLEAKILKVVDVSYGGESGFDQAIELSSEILGDVGFIREKALVRRFLEEISRKTGRYVYGVDDTLNTLVSGLGAVETLIVWQDLDINRYVLNNNATGENVIKYLDSEQEGNEENFIEGNIELVVVENTPLVEWLANEHVRFGCALEFVTDMFNEGRQFIRGFGGIGGILHHRMN</sequence>
<dbReference type="InterPro" id="IPR029064">
    <property type="entry name" value="Ribosomal_eL30-like_sf"/>
</dbReference>
<dbReference type="Pfam" id="PF03465">
    <property type="entry name" value="eRF1_3"/>
    <property type="match status" value="1"/>
</dbReference>
<dbReference type="OrthoDB" id="10254527at2759"/>
<dbReference type="InterPro" id="IPR042226">
    <property type="entry name" value="eFR1_2_sf"/>
</dbReference>
<proteinExistence type="predicted"/>
<dbReference type="SUPFAM" id="SSF55315">
    <property type="entry name" value="L30e-like"/>
    <property type="match status" value="1"/>
</dbReference>
<dbReference type="GeneID" id="108846300"/>
<accession>A0A6J0MTZ2</accession>
<dbReference type="RefSeq" id="XP_018475026.1">
    <property type="nucleotide sequence ID" value="XM_018619524.2"/>
</dbReference>
<evidence type="ECO:0000259" key="1">
    <source>
        <dbReference type="Pfam" id="PF03464"/>
    </source>
</evidence>